<name>A0ACD3ZHQ4_FUSSC</name>
<proteinExistence type="predicted"/>
<sequence>MDLQNPSFSLVDHNGRHVTLTDFAGKVTIVFFGFSNCLKVCPRALDRLTKVLDIVDSSANCLNALYISIDPERDTPGVLKTFLGQHSNRFIGLTGTQEQVSAAQQAFRVFVQRKQDDGHPGGYAVAHTAITYVLDPEGRLVDHLNDGLETCEITARIANVVEQYASQFPETKGNETRVGHSRPLGGESLRRLDKKQVASLRHIGNLARQPRGDWSNMMGDTDLNDGFGAYRFQLAYAAYALSLAHFHRLPAAPGLFKTTLERLIEKMCHTDVWFYWRDASTGGGIGRSPRKKGATDPIAKDNIMYSAYLQ</sequence>
<accession>A0ACD3ZHQ4</accession>
<evidence type="ECO:0000313" key="2">
    <source>
        <dbReference type="Proteomes" id="UP000830768"/>
    </source>
</evidence>
<keyword evidence="2" id="KW-1185">Reference proteome</keyword>
<evidence type="ECO:0000313" key="1">
    <source>
        <dbReference type="EMBL" id="UPL00652.1"/>
    </source>
</evidence>
<organism evidence="1 2">
    <name type="scientific">Fusarium solani subsp. cucurbitae</name>
    <name type="common">Neocosmosporum cucurbitae</name>
    <dbReference type="NCBI Taxonomy" id="2747967"/>
    <lineage>
        <taxon>Eukaryota</taxon>
        <taxon>Fungi</taxon>
        <taxon>Dikarya</taxon>
        <taxon>Ascomycota</taxon>
        <taxon>Pezizomycotina</taxon>
        <taxon>Sordariomycetes</taxon>
        <taxon>Hypocreomycetidae</taxon>
        <taxon>Hypocreales</taxon>
        <taxon>Nectriaceae</taxon>
        <taxon>Fusarium</taxon>
        <taxon>Fusarium solani species complex</taxon>
    </lineage>
</organism>
<reference evidence="1" key="1">
    <citation type="submission" date="2021-11" db="EMBL/GenBank/DDBJ databases">
        <title>Fusarium solani-melongenae Genome sequencing and assembly.</title>
        <authorList>
            <person name="Xie S."/>
            <person name="Huang L."/>
            <person name="Zhang X."/>
        </authorList>
    </citation>
    <scope>NUCLEOTIDE SEQUENCE</scope>
    <source>
        <strain evidence="1">CRI 24-3</strain>
    </source>
</reference>
<protein>
    <submittedName>
        <fullName evidence="1">Uncharacterized protein</fullName>
    </submittedName>
</protein>
<dbReference type="EMBL" id="CP090038">
    <property type="protein sequence ID" value="UPL00652.1"/>
    <property type="molecule type" value="Genomic_DNA"/>
</dbReference>
<dbReference type="Proteomes" id="UP000830768">
    <property type="component" value="Chromosome 10"/>
</dbReference>
<gene>
    <name evidence="1" type="ORF">LCI18_011586</name>
</gene>